<gene>
    <name evidence="2" type="ORF">A2650_03830</name>
</gene>
<dbReference type="PANTHER" id="PTHR30244:SF34">
    <property type="entry name" value="DTDP-4-AMINO-4,6-DIDEOXYGALACTOSE TRANSAMINASE"/>
    <property type="match status" value="1"/>
</dbReference>
<dbReference type="Gene3D" id="3.40.640.10">
    <property type="entry name" value="Type I PLP-dependent aspartate aminotransferase-like (Major domain)"/>
    <property type="match status" value="1"/>
</dbReference>
<protein>
    <recommendedName>
        <fullName evidence="4">Aminotransferase DegT</fullName>
    </recommendedName>
</protein>
<keyword evidence="1" id="KW-0663">Pyridoxal phosphate</keyword>
<dbReference type="Proteomes" id="UP000177117">
    <property type="component" value="Unassembled WGS sequence"/>
</dbReference>
<dbReference type="EMBL" id="MGJD01000029">
    <property type="protein sequence ID" value="OGN00086.1"/>
    <property type="molecule type" value="Genomic_DNA"/>
</dbReference>
<organism evidence="2 3">
    <name type="scientific">Candidatus Yanofskybacteria bacterium RIFCSPHIGHO2_01_FULL_41_53</name>
    <dbReference type="NCBI Taxonomy" id="1802663"/>
    <lineage>
        <taxon>Bacteria</taxon>
        <taxon>Candidatus Yanofskyibacteriota</taxon>
    </lineage>
</organism>
<comment type="caution">
    <text evidence="2">The sequence shown here is derived from an EMBL/GenBank/DDBJ whole genome shotgun (WGS) entry which is preliminary data.</text>
</comment>
<dbReference type="Pfam" id="PF01041">
    <property type="entry name" value="DegT_DnrJ_EryC1"/>
    <property type="match status" value="1"/>
</dbReference>
<dbReference type="GO" id="GO:0030170">
    <property type="term" value="F:pyridoxal phosphate binding"/>
    <property type="evidence" value="ECO:0007669"/>
    <property type="project" value="TreeGrafter"/>
</dbReference>
<dbReference type="InterPro" id="IPR015421">
    <property type="entry name" value="PyrdxlP-dep_Trfase_major"/>
</dbReference>
<evidence type="ECO:0000313" key="2">
    <source>
        <dbReference type="EMBL" id="OGN00086.1"/>
    </source>
</evidence>
<sequence length="400" mass="46035">MNYKYPLATDTVTKEDLRALAVWLLSDPAPRLTMGPLVKEYEQRWCDWLGRNFAISCSTGSDANELMYYTLLRSGRLKNKKIIVPSAAWVTSISPAIHYGFEPIMCDADYDTWALNKRHLRALLEEHNPSTVFLVQVLGIPHDMDDLMKLKKEYGFFLLEDTCAAIGSSYHGQKLGTFGDMSSISTYYGHQTPTVEGGVVFTDDKDLNDLLLMLRSHGWVAHVDPEKRTEILKKYEIEDIGTHFHFIEPGFNSRFTDMQAFLGLRQLDRIEWNIEKRSSNHRLYKQILGHSGLFMTQVYDKESVVCSIHFCALALNYEERNIIIKELQNNGIETRPFTSGNQGLQPYWFREYGKFSASVANKLYHCGFFLPNHPYLKTEDIEYICSVAIKTALEYREENG</sequence>
<dbReference type="InterPro" id="IPR000653">
    <property type="entry name" value="DegT/StrS_aminotransferase"/>
</dbReference>
<dbReference type="AlphaFoldDB" id="A0A1F8EJ85"/>
<dbReference type="InterPro" id="IPR015422">
    <property type="entry name" value="PyrdxlP-dep_Trfase_small"/>
</dbReference>
<comment type="similarity">
    <text evidence="1">Belongs to the DegT/DnrJ/EryC1 family.</text>
</comment>
<dbReference type="GO" id="GO:0008483">
    <property type="term" value="F:transaminase activity"/>
    <property type="evidence" value="ECO:0007669"/>
    <property type="project" value="TreeGrafter"/>
</dbReference>
<evidence type="ECO:0008006" key="4">
    <source>
        <dbReference type="Google" id="ProtNLM"/>
    </source>
</evidence>
<evidence type="ECO:0000256" key="1">
    <source>
        <dbReference type="RuleBase" id="RU004508"/>
    </source>
</evidence>
<dbReference type="PIRSF" id="PIRSF000390">
    <property type="entry name" value="PLP_StrS"/>
    <property type="match status" value="1"/>
</dbReference>
<accession>A0A1F8EJ85</accession>
<name>A0A1F8EJ85_9BACT</name>
<dbReference type="GO" id="GO:0000271">
    <property type="term" value="P:polysaccharide biosynthetic process"/>
    <property type="evidence" value="ECO:0007669"/>
    <property type="project" value="TreeGrafter"/>
</dbReference>
<reference evidence="2 3" key="1">
    <citation type="journal article" date="2016" name="Nat. Commun.">
        <title>Thousands of microbial genomes shed light on interconnected biogeochemical processes in an aquifer system.</title>
        <authorList>
            <person name="Anantharaman K."/>
            <person name="Brown C.T."/>
            <person name="Hug L.A."/>
            <person name="Sharon I."/>
            <person name="Castelle C.J."/>
            <person name="Probst A.J."/>
            <person name="Thomas B.C."/>
            <person name="Singh A."/>
            <person name="Wilkins M.J."/>
            <person name="Karaoz U."/>
            <person name="Brodie E.L."/>
            <person name="Williams K.H."/>
            <person name="Hubbard S.S."/>
            <person name="Banfield J.F."/>
        </authorList>
    </citation>
    <scope>NUCLEOTIDE SEQUENCE [LARGE SCALE GENOMIC DNA]</scope>
</reference>
<dbReference type="SUPFAM" id="SSF53383">
    <property type="entry name" value="PLP-dependent transferases"/>
    <property type="match status" value="1"/>
</dbReference>
<dbReference type="Gene3D" id="3.90.1150.10">
    <property type="entry name" value="Aspartate Aminotransferase, domain 1"/>
    <property type="match status" value="1"/>
</dbReference>
<proteinExistence type="inferred from homology"/>
<evidence type="ECO:0000313" key="3">
    <source>
        <dbReference type="Proteomes" id="UP000177117"/>
    </source>
</evidence>
<dbReference type="PANTHER" id="PTHR30244">
    <property type="entry name" value="TRANSAMINASE"/>
    <property type="match status" value="1"/>
</dbReference>
<dbReference type="InterPro" id="IPR015424">
    <property type="entry name" value="PyrdxlP-dep_Trfase"/>
</dbReference>